<name>A0A1G1ZUI7_9BACT</name>
<dbReference type="Proteomes" id="UP000177690">
    <property type="component" value="Unassembled WGS sequence"/>
</dbReference>
<accession>A0A1G1ZUI7</accession>
<dbReference type="STRING" id="1798409.A3I24_01285"/>
<dbReference type="PANTHER" id="PTHR30336:SF20">
    <property type="entry name" value="DUF218 DOMAIN-CONTAINING PROTEIN"/>
    <property type="match status" value="1"/>
</dbReference>
<dbReference type="Pfam" id="PF02698">
    <property type="entry name" value="DUF218"/>
    <property type="match status" value="1"/>
</dbReference>
<dbReference type="EMBL" id="MHJL01000015">
    <property type="protein sequence ID" value="OGY67796.1"/>
    <property type="molecule type" value="Genomic_DNA"/>
</dbReference>
<dbReference type="GO" id="GO:0005886">
    <property type="term" value="C:plasma membrane"/>
    <property type="evidence" value="ECO:0007669"/>
    <property type="project" value="TreeGrafter"/>
</dbReference>
<gene>
    <name evidence="2" type="ORF">A3I24_01285</name>
</gene>
<evidence type="ECO:0000313" key="2">
    <source>
        <dbReference type="EMBL" id="OGY67796.1"/>
    </source>
</evidence>
<dbReference type="AlphaFoldDB" id="A0A1G1ZUI7"/>
<dbReference type="PANTHER" id="PTHR30336">
    <property type="entry name" value="INNER MEMBRANE PROTEIN, PROBABLE PERMEASE"/>
    <property type="match status" value="1"/>
</dbReference>
<dbReference type="InterPro" id="IPR014729">
    <property type="entry name" value="Rossmann-like_a/b/a_fold"/>
</dbReference>
<dbReference type="CDD" id="cd06259">
    <property type="entry name" value="YdcF-like"/>
    <property type="match status" value="1"/>
</dbReference>
<proteinExistence type="predicted"/>
<feature type="domain" description="DUF218" evidence="1">
    <location>
        <begin position="18"/>
        <end position="176"/>
    </location>
</feature>
<dbReference type="InterPro" id="IPR003848">
    <property type="entry name" value="DUF218"/>
</dbReference>
<reference evidence="2 3" key="1">
    <citation type="journal article" date="2016" name="Nat. Commun.">
        <title>Thousands of microbial genomes shed light on interconnected biogeochemical processes in an aquifer system.</title>
        <authorList>
            <person name="Anantharaman K."/>
            <person name="Brown C.T."/>
            <person name="Hug L.A."/>
            <person name="Sharon I."/>
            <person name="Castelle C.J."/>
            <person name="Probst A.J."/>
            <person name="Thomas B.C."/>
            <person name="Singh A."/>
            <person name="Wilkins M.J."/>
            <person name="Karaoz U."/>
            <person name="Brodie E.L."/>
            <person name="Williams K.H."/>
            <person name="Hubbard S.S."/>
            <person name="Banfield J.F."/>
        </authorList>
    </citation>
    <scope>NUCLEOTIDE SEQUENCE [LARGE SCALE GENOMIC DNA]</scope>
</reference>
<dbReference type="InterPro" id="IPR051599">
    <property type="entry name" value="Cell_Envelope_Assoc"/>
</dbReference>
<organism evidence="2 3">
    <name type="scientific">Candidatus Harrisonbacteria bacterium RIFCSPLOWO2_02_FULL_41_13b</name>
    <dbReference type="NCBI Taxonomy" id="1798409"/>
    <lineage>
        <taxon>Bacteria</taxon>
        <taxon>Candidatus Harrisoniibacteriota</taxon>
    </lineage>
</organism>
<protein>
    <recommendedName>
        <fullName evidence="1">DUF218 domain-containing protein</fullName>
    </recommendedName>
</protein>
<sequence>METPEKLGSIEKEPYPYDAIIVLGGQLYKKGEKYYPTDYRHEDQFGMIGAGMRMAAALELYFQKKAKNFVFSGGISEKNKVTHGLNVPTEAEVYKDKFLRSLAGLKQRKDFEKKFENIEEPEIILEDKAANTVGNIKGVLQIVQDKGWKKVAIVSSDYHIPRIKALYQQALEKLGGMSVDISFLSAENIAKEIAPEKYDDTIARAYRSSGAKTRLDSEAKGLADLKSGKYVMGEFQLENKKPILDSPKT</sequence>
<evidence type="ECO:0000259" key="1">
    <source>
        <dbReference type="Pfam" id="PF02698"/>
    </source>
</evidence>
<evidence type="ECO:0000313" key="3">
    <source>
        <dbReference type="Proteomes" id="UP000177690"/>
    </source>
</evidence>
<dbReference type="Gene3D" id="3.40.50.620">
    <property type="entry name" value="HUPs"/>
    <property type="match status" value="1"/>
</dbReference>
<comment type="caution">
    <text evidence="2">The sequence shown here is derived from an EMBL/GenBank/DDBJ whole genome shotgun (WGS) entry which is preliminary data.</text>
</comment>